<reference evidence="1" key="1">
    <citation type="journal article" date="2016" name="J. Invertebr. Pathol.">
        <title>An alphabaculovirus isolated from dead Lymantria dispar larvae shows high genetic similarity to baculovirus previously isolated from Lymantria monacha - An example of adaptation to a new host.</title>
        <authorList>
            <person name="Rabalski L."/>
            <person name="Krejmer-Rabalska M."/>
            <person name="Skrzecz I."/>
            <person name="Wasag B."/>
            <person name="Szewczyk B."/>
        </authorList>
    </citation>
    <scope>NUCLEOTIDE SEQUENCE</scope>
    <source>
        <strain evidence="1">BNP</strain>
    </source>
</reference>
<organism evidence="1">
    <name type="scientific">Lymantria dispar multicapsid nuclear polyhedrosis virus</name>
    <name type="common">LdMNPV</name>
    <dbReference type="NCBI Taxonomy" id="10449"/>
    <lineage>
        <taxon>Viruses</taxon>
        <taxon>Viruses incertae sedis</taxon>
        <taxon>Naldaviricetes</taxon>
        <taxon>Lefavirales</taxon>
        <taxon>Baculoviridae</taxon>
        <taxon>Alphabaculovirus</taxon>
        <taxon>Alphabaculovirus lydisparis</taxon>
    </lineage>
</organism>
<name>A0A1B1MR74_NPVLD</name>
<protein>
    <submittedName>
        <fullName evidence="1">Uncharacterized protein</fullName>
    </submittedName>
</protein>
<proteinExistence type="predicted"/>
<dbReference type="EMBL" id="KU377538">
    <property type="protein sequence ID" value="ANS71025.1"/>
    <property type="molecule type" value="Genomic_DNA"/>
</dbReference>
<accession>A0A1B1MR74</accession>
<evidence type="ECO:0000313" key="1">
    <source>
        <dbReference type="EMBL" id="ANS71025.1"/>
    </source>
</evidence>
<sequence length="565" mass="63630">MSTTTTTPAPPTPQSDEINYFNNLTDLQQMLIECLFEYLNFCGMWSAWSMAESAQANEKLDAIIEKLNHVRAKVYDPSPAKYSNRIMKVLNEMQMIATNLIKHVTKVKESRSIYAGHRTPNMPKVMASVVSLVDENTAAVERLMPELLSSNIQKALSKIVEWGGYFNEAALQEFKFEAELADLLKHKIVGVSSDDGSGGELAHSLTRFDCAAIVTQALFFYNKPKLDLKNMLRNYKNSKIVAVKLLCLLQYIRHACHMIRYNGVEFSDDTVSLLVVDAKKTPPRRSVALSPTRAVSTGVEMKIADPAYRFTESEYPAFKDLAMIYSNGSLGAFATQTRIDQEEVLFLKCPELYALSEYAPKRLTANDSLVLVNLQQFNNVITSRDGNDLVYESTNTDAYIYRNFMAINNPQLPKTINAQTLDDLLTQTAARYSSGLDRFGQYLQQHQQEQQQQQQEAAATAADERSVLYTGVYSKSVPKKKTMVDESCYYLFLIEWLVCSLYEYDMRVCANNVETHKKILGLKTFIVDTGNVKSLFDSITDYVVHSCIPKVSTSSSSSRLIGNMV</sequence>
<organismHost>
    <name type="scientific">Lepidoptera</name>
    <name type="common">moths &amp; butterflies</name>
    <dbReference type="NCBI Taxonomy" id="7088"/>
</organismHost>